<dbReference type="SUPFAM" id="SSF48208">
    <property type="entry name" value="Six-hairpin glycosidases"/>
    <property type="match status" value="1"/>
</dbReference>
<dbReference type="AlphaFoldDB" id="A0A4R7CRJ3"/>
<dbReference type="Gene3D" id="1.50.10.10">
    <property type="match status" value="1"/>
</dbReference>
<dbReference type="EMBL" id="SNZV01000015">
    <property type="protein sequence ID" value="TDS06802.1"/>
    <property type="molecule type" value="Genomic_DNA"/>
</dbReference>
<dbReference type="GO" id="GO:0000272">
    <property type="term" value="P:polysaccharide catabolic process"/>
    <property type="evidence" value="ECO:0007669"/>
    <property type="project" value="TreeGrafter"/>
</dbReference>
<comment type="similarity">
    <text evidence="2">Belongs to the glycosyl hydrolase 88 family.</text>
</comment>
<comment type="caution">
    <text evidence="3">The sequence shown here is derived from an EMBL/GenBank/DDBJ whole genome shotgun (WGS) entry which is preliminary data.</text>
</comment>
<sequence>MNKVHLITLCFLLTAIYAFSPLKGQEKFTLQQADASLQHAVQQIKVLAERSAEGMLPKTYDKGKNFDSESGWWTSGFYPGTLLYLYEYSGEESLLHLAREKLRLLEKEKYNTTTHDLGFMLYCSFGNAMRITGDTAAYREILLKGAESLATRYSPITKAIRSWDFDNFPVIIDNMMNLEFLNSASRLSGDRHFADISVIHANTTMLNHYRKDYSCYHVVDYDPKTGKVIKKKTNQGAFDESAWARGQAWGLYGYTMMYRDTGDRKYLTFAKKIASYMLKHPNMPKDLIAYWDYDAPDLPDDSKYAQYVDYRDVSTASLTASALLEMSTMVKGKLSRYYRETAERILYNLSTDRYTAKQGTNGGFLLMHSVGSIPHNSEVDVPLSYADYYYVEALLRYKNYYHASN</sequence>
<reference evidence="3 4" key="1">
    <citation type="submission" date="2019-03" db="EMBL/GenBank/DDBJ databases">
        <title>Genomic Encyclopedia of Type Strains, Phase III (KMG-III): the genomes of soil and plant-associated and newly described type strains.</title>
        <authorList>
            <person name="Whitman W."/>
        </authorList>
    </citation>
    <scope>NUCLEOTIDE SEQUENCE [LARGE SCALE GENOMIC DNA]</scope>
    <source>
        <strain evidence="3 4">CGMCC 1.12801</strain>
    </source>
</reference>
<name>A0A4R7CRJ3_9SPHI</name>
<dbReference type="InterPro" id="IPR052369">
    <property type="entry name" value="UG_Glycosaminoglycan_Hydrolase"/>
</dbReference>
<proteinExistence type="inferred from homology"/>
<organism evidence="3 4">
    <name type="scientific">Sphingobacterium paludis</name>
    <dbReference type="NCBI Taxonomy" id="1476465"/>
    <lineage>
        <taxon>Bacteria</taxon>
        <taxon>Pseudomonadati</taxon>
        <taxon>Bacteroidota</taxon>
        <taxon>Sphingobacteriia</taxon>
        <taxon>Sphingobacteriales</taxon>
        <taxon>Sphingobacteriaceae</taxon>
        <taxon>Sphingobacterium</taxon>
    </lineage>
</organism>
<dbReference type="GO" id="GO:0052757">
    <property type="term" value="F:chondroitin hydrolase activity"/>
    <property type="evidence" value="ECO:0007669"/>
    <property type="project" value="TreeGrafter"/>
</dbReference>
<dbReference type="OrthoDB" id="428577at2"/>
<gene>
    <name evidence="3" type="ORF">B0I21_11547</name>
</gene>
<dbReference type="PANTHER" id="PTHR36845">
    <property type="entry name" value="HYDROLASE, PUTATIVE (AFU_ORTHOLOGUE AFUA_7G05090)-RELATED"/>
    <property type="match status" value="1"/>
</dbReference>
<dbReference type="RefSeq" id="WP_133642164.1">
    <property type="nucleotide sequence ID" value="NZ_SNZV01000015.1"/>
</dbReference>
<keyword evidence="1 3" id="KW-0378">Hydrolase</keyword>
<dbReference type="InterPro" id="IPR008928">
    <property type="entry name" value="6-hairpin_glycosidase_sf"/>
</dbReference>
<protein>
    <submittedName>
        <fullName evidence="3">Glycosyl hydrolase family 88</fullName>
    </submittedName>
</protein>
<keyword evidence="4" id="KW-1185">Reference proteome</keyword>
<accession>A0A4R7CRJ3</accession>
<evidence type="ECO:0000313" key="3">
    <source>
        <dbReference type="EMBL" id="TDS06802.1"/>
    </source>
</evidence>
<evidence type="ECO:0000313" key="4">
    <source>
        <dbReference type="Proteomes" id="UP000294752"/>
    </source>
</evidence>
<evidence type="ECO:0000256" key="2">
    <source>
        <dbReference type="ARBA" id="ARBA00038358"/>
    </source>
</evidence>
<dbReference type="PANTHER" id="PTHR36845:SF1">
    <property type="entry name" value="HYDROLASE, PUTATIVE (AFU_ORTHOLOGUE AFUA_7G05090)-RELATED"/>
    <property type="match status" value="1"/>
</dbReference>
<dbReference type="Proteomes" id="UP000294752">
    <property type="component" value="Unassembled WGS sequence"/>
</dbReference>
<dbReference type="InterPro" id="IPR012341">
    <property type="entry name" value="6hp_glycosidase-like_sf"/>
</dbReference>
<evidence type="ECO:0000256" key="1">
    <source>
        <dbReference type="ARBA" id="ARBA00022801"/>
    </source>
</evidence>